<evidence type="ECO:0000256" key="1">
    <source>
        <dbReference type="SAM" id="Phobius"/>
    </source>
</evidence>
<dbReference type="EMBL" id="HBUF01019837">
    <property type="protein sequence ID" value="CAG6610835.1"/>
    <property type="molecule type" value="Transcribed_RNA"/>
</dbReference>
<feature type="transmembrane region" description="Helical" evidence="1">
    <location>
        <begin position="79"/>
        <end position="104"/>
    </location>
</feature>
<sequence length="105" mass="12204">MEKQNLNQIPTIKILFLLPFPQSLLIRYLVIYLVITFSLNGRLFIYSYPLCSMKICVLFACHFLSLFGDVILPCTYEQTACSVAMSFILTISVTFYHVNLFWFVT</sequence>
<feature type="transmembrane region" description="Helical" evidence="1">
    <location>
        <begin position="12"/>
        <end position="39"/>
    </location>
</feature>
<keyword evidence="1" id="KW-0472">Membrane</keyword>
<name>A0A8D8LHJ8_9HEMI</name>
<reference evidence="2" key="1">
    <citation type="submission" date="2021-05" db="EMBL/GenBank/DDBJ databases">
        <authorList>
            <person name="Alioto T."/>
            <person name="Alioto T."/>
            <person name="Gomez Garrido J."/>
        </authorList>
    </citation>
    <scope>NUCLEOTIDE SEQUENCE</scope>
</reference>
<evidence type="ECO:0000313" key="2">
    <source>
        <dbReference type="EMBL" id="CAG6610835.1"/>
    </source>
</evidence>
<feature type="transmembrane region" description="Helical" evidence="1">
    <location>
        <begin position="45"/>
        <end position="67"/>
    </location>
</feature>
<dbReference type="AlphaFoldDB" id="A0A8D8LHJ8"/>
<proteinExistence type="predicted"/>
<keyword evidence="1" id="KW-1133">Transmembrane helix</keyword>
<accession>A0A8D8LHJ8</accession>
<organism evidence="2">
    <name type="scientific">Cacopsylla melanoneura</name>
    <dbReference type="NCBI Taxonomy" id="428564"/>
    <lineage>
        <taxon>Eukaryota</taxon>
        <taxon>Metazoa</taxon>
        <taxon>Ecdysozoa</taxon>
        <taxon>Arthropoda</taxon>
        <taxon>Hexapoda</taxon>
        <taxon>Insecta</taxon>
        <taxon>Pterygota</taxon>
        <taxon>Neoptera</taxon>
        <taxon>Paraneoptera</taxon>
        <taxon>Hemiptera</taxon>
        <taxon>Sternorrhyncha</taxon>
        <taxon>Psylloidea</taxon>
        <taxon>Psyllidae</taxon>
        <taxon>Psyllinae</taxon>
        <taxon>Cacopsylla</taxon>
    </lineage>
</organism>
<protein>
    <submittedName>
        <fullName evidence="2">Uncharacterized protein</fullName>
    </submittedName>
</protein>
<keyword evidence="1" id="KW-0812">Transmembrane</keyword>